<dbReference type="SUPFAM" id="SSF63380">
    <property type="entry name" value="Riboflavin synthase domain-like"/>
    <property type="match status" value="1"/>
</dbReference>
<comment type="subcellular location">
    <subcellularLocation>
        <location evidence="11">Plastid</location>
        <location evidence="11">Chloroplast</location>
    </subcellularLocation>
</comment>
<dbReference type="InterPro" id="IPR017927">
    <property type="entry name" value="FAD-bd_FR_type"/>
</dbReference>
<reference evidence="14 15" key="1">
    <citation type="submission" date="2020-02" db="EMBL/GenBank/DDBJ databases">
        <authorList>
            <person name="Ma Q."/>
            <person name="Huang Y."/>
            <person name="Song X."/>
            <person name="Pei D."/>
        </authorList>
    </citation>
    <scope>NUCLEOTIDE SEQUENCE [LARGE SCALE GENOMIC DNA]</scope>
    <source>
        <strain evidence="14">Sxm20200214</strain>
        <tissue evidence="14">Leaf</tissue>
    </source>
</reference>
<dbReference type="Pfam" id="PF00175">
    <property type="entry name" value="NAD_binding_1"/>
    <property type="match status" value="2"/>
</dbReference>
<dbReference type="FunFam" id="3.40.50.80:FF:000008">
    <property type="entry name" value="Ferredoxin--NADP reductase, chloroplastic"/>
    <property type="match status" value="1"/>
</dbReference>
<feature type="binding site" evidence="12">
    <location>
        <position position="222"/>
    </location>
    <ligand>
        <name>NADP(+)</name>
        <dbReference type="ChEBI" id="CHEBI:58349"/>
    </ligand>
</feature>
<dbReference type="PIRSF" id="PIRSF000361">
    <property type="entry name" value="Frd-NADP+_RD"/>
    <property type="match status" value="1"/>
</dbReference>
<keyword evidence="9 11" id="KW-0560">Oxidoreductase</keyword>
<dbReference type="Proteomes" id="UP000886595">
    <property type="component" value="Unassembled WGS sequence"/>
</dbReference>
<evidence type="ECO:0000256" key="7">
    <source>
        <dbReference type="ARBA" id="ARBA00022946"/>
    </source>
</evidence>
<keyword evidence="8" id="KW-0813">Transport</keyword>
<dbReference type="GO" id="GO:0015979">
    <property type="term" value="P:photosynthesis"/>
    <property type="evidence" value="ECO:0007669"/>
    <property type="project" value="UniProtKB-KW"/>
</dbReference>
<evidence type="ECO:0000256" key="11">
    <source>
        <dbReference type="PIRNR" id="PIRNR000361"/>
    </source>
</evidence>
<comment type="catalytic activity">
    <reaction evidence="10 11">
        <text>2 reduced [2Fe-2S]-[ferredoxin] + NADP(+) + H(+) = 2 oxidized [2Fe-2S]-[ferredoxin] + NADPH</text>
        <dbReference type="Rhea" id="RHEA:20125"/>
        <dbReference type="Rhea" id="RHEA-COMP:10000"/>
        <dbReference type="Rhea" id="RHEA-COMP:10001"/>
        <dbReference type="ChEBI" id="CHEBI:15378"/>
        <dbReference type="ChEBI" id="CHEBI:33737"/>
        <dbReference type="ChEBI" id="CHEBI:33738"/>
        <dbReference type="ChEBI" id="CHEBI:57783"/>
        <dbReference type="ChEBI" id="CHEBI:58349"/>
        <dbReference type="EC" id="1.18.1.2"/>
    </reaction>
</comment>
<comment type="similarity">
    <text evidence="2 11">Belongs to the ferredoxin--NADP reductase type 1 family.</text>
</comment>
<dbReference type="GO" id="GO:0009507">
    <property type="term" value="C:chloroplast"/>
    <property type="evidence" value="ECO:0007669"/>
    <property type="project" value="UniProtKB-SubCell"/>
</dbReference>
<evidence type="ECO:0000313" key="15">
    <source>
        <dbReference type="Proteomes" id="UP000886595"/>
    </source>
</evidence>
<gene>
    <name evidence="14" type="ORF">Bca52824_014409</name>
</gene>
<organism evidence="14 15">
    <name type="scientific">Brassica carinata</name>
    <name type="common">Ethiopian mustard</name>
    <name type="synonym">Abyssinian cabbage</name>
    <dbReference type="NCBI Taxonomy" id="52824"/>
    <lineage>
        <taxon>Eukaryota</taxon>
        <taxon>Viridiplantae</taxon>
        <taxon>Streptophyta</taxon>
        <taxon>Embryophyta</taxon>
        <taxon>Tracheophyta</taxon>
        <taxon>Spermatophyta</taxon>
        <taxon>Magnoliopsida</taxon>
        <taxon>eudicotyledons</taxon>
        <taxon>Gunneridae</taxon>
        <taxon>Pentapetalae</taxon>
        <taxon>rosids</taxon>
        <taxon>malvids</taxon>
        <taxon>Brassicales</taxon>
        <taxon>Brassicaceae</taxon>
        <taxon>Brassiceae</taxon>
        <taxon>Brassica</taxon>
    </lineage>
</organism>
<dbReference type="EMBL" id="JAAMPC010000003">
    <property type="protein sequence ID" value="KAG2321196.1"/>
    <property type="molecule type" value="Genomic_DNA"/>
</dbReference>
<dbReference type="PANTHER" id="PTHR43314">
    <property type="match status" value="1"/>
</dbReference>
<keyword evidence="15" id="KW-1185">Reference proteome</keyword>
<dbReference type="AlphaFoldDB" id="A0A8X7W0R3"/>
<keyword evidence="5 11" id="KW-0274">FAD</keyword>
<feature type="binding site" evidence="12">
    <location>
        <position position="317"/>
    </location>
    <ligand>
        <name>NADP(+)</name>
        <dbReference type="ChEBI" id="CHEBI:58349"/>
    </ligand>
</feature>
<dbReference type="CDD" id="cd06208">
    <property type="entry name" value="CYPOR_like_FNR"/>
    <property type="match status" value="1"/>
</dbReference>
<dbReference type="GO" id="GO:0004324">
    <property type="term" value="F:ferredoxin-NADP+ reductase activity"/>
    <property type="evidence" value="ECO:0007669"/>
    <property type="project" value="UniProtKB-EC"/>
</dbReference>
<dbReference type="InterPro" id="IPR035442">
    <property type="entry name" value="FNR_plant_Cyanobacteria"/>
</dbReference>
<evidence type="ECO:0000256" key="3">
    <source>
        <dbReference type="ARBA" id="ARBA00022531"/>
    </source>
</evidence>
<dbReference type="Gene3D" id="3.40.50.80">
    <property type="entry name" value="Nucleotide-binding domain of ferredoxin-NADP reductase (FNR) module"/>
    <property type="match status" value="1"/>
</dbReference>
<feature type="binding site" evidence="12">
    <location>
        <position position="146"/>
    </location>
    <ligand>
        <name>NADP(+)</name>
        <dbReference type="ChEBI" id="CHEBI:58349"/>
    </ligand>
</feature>
<feature type="binding site" evidence="12">
    <location>
        <begin position="307"/>
        <end position="308"/>
    </location>
    <ligand>
        <name>NADP(+)</name>
        <dbReference type="ChEBI" id="CHEBI:58349"/>
    </ligand>
</feature>
<feature type="binding site" evidence="12">
    <location>
        <begin position="254"/>
        <end position="255"/>
    </location>
    <ligand>
        <name>NADP(+)</name>
        <dbReference type="ChEBI" id="CHEBI:58349"/>
    </ligand>
</feature>
<evidence type="ECO:0000256" key="9">
    <source>
        <dbReference type="ARBA" id="ARBA00023002"/>
    </source>
</evidence>
<dbReference type="InterPro" id="IPR015701">
    <property type="entry name" value="FNR"/>
</dbReference>
<dbReference type="InterPro" id="IPR017938">
    <property type="entry name" value="Riboflavin_synthase-like_b-brl"/>
</dbReference>
<dbReference type="OrthoDB" id="1688044at2759"/>
<keyword evidence="6 11" id="KW-0521">NADP</keyword>
<dbReference type="EC" id="1.18.1.2" evidence="11"/>
<evidence type="ECO:0000259" key="13">
    <source>
        <dbReference type="PROSITE" id="PS51384"/>
    </source>
</evidence>
<evidence type="ECO:0000256" key="8">
    <source>
        <dbReference type="ARBA" id="ARBA00022982"/>
    </source>
</evidence>
<evidence type="ECO:0000256" key="1">
    <source>
        <dbReference type="ARBA" id="ARBA00001974"/>
    </source>
</evidence>
<feature type="domain" description="FAD-binding FR-type" evidence="13">
    <location>
        <begin position="87"/>
        <end position="207"/>
    </location>
</feature>
<feature type="binding site" evidence="12">
    <location>
        <position position="385"/>
    </location>
    <ligand>
        <name>NADP(+)</name>
        <dbReference type="ChEBI" id="CHEBI:58349"/>
    </ligand>
</feature>
<evidence type="ECO:0000256" key="6">
    <source>
        <dbReference type="ARBA" id="ARBA00022857"/>
    </source>
</evidence>
<comment type="cofactor">
    <cofactor evidence="1">
        <name>FAD</name>
        <dbReference type="ChEBI" id="CHEBI:57692"/>
    </cofactor>
</comment>
<evidence type="ECO:0000256" key="4">
    <source>
        <dbReference type="ARBA" id="ARBA00022630"/>
    </source>
</evidence>
<proteinExistence type="inferred from homology"/>
<dbReference type="PIRSF" id="PIRSF501178">
    <property type="entry name" value="FNR-PetH"/>
    <property type="match status" value="1"/>
</dbReference>
<evidence type="ECO:0000313" key="14">
    <source>
        <dbReference type="EMBL" id="KAG2321196.1"/>
    </source>
</evidence>
<evidence type="ECO:0000256" key="5">
    <source>
        <dbReference type="ARBA" id="ARBA00022827"/>
    </source>
</evidence>
<dbReference type="Gene3D" id="2.40.30.10">
    <property type="entry name" value="Translation factors"/>
    <property type="match status" value="1"/>
</dbReference>
<name>A0A8X7W0R3_BRACI</name>
<evidence type="ECO:0000256" key="12">
    <source>
        <dbReference type="PIRSR" id="PIRSR000361-1"/>
    </source>
</evidence>
<dbReference type="SUPFAM" id="SSF52343">
    <property type="entry name" value="Ferredoxin reductase-like, C-terminal NADP-linked domain"/>
    <property type="match status" value="1"/>
</dbReference>
<keyword evidence="3" id="KW-0602">Photosynthesis</keyword>
<dbReference type="InterPro" id="IPR039261">
    <property type="entry name" value="FNR_nucleotide-bd"/>
</dbReference>
<sequence length="387" mass="43174">MASTLNAAVSLTSSKSSSLPATSCAIAPERIRFGKGAFYYKSNNVATSRRVVSVRAEVTTDTPPVKKVEKESKKNEEGVITNKYRPKEPYTGKVLLNSKITADDAPGETWHMVFSHEKSYREGQSVGVIADGIDKNGKPHKVRLYSIASSALGDLGNSETVSLCVKRLVYTNDAGEVVKGVCSNFLCDLKPGSDVKLTGPVGKEMLMPKDPNATVIMLATGTGIAPFRSFLWKMFFEKHDDYKFNGLAWLFLGVPTTSSLLYRGTHITNSYSGISNPMEMKRNQISFFFDKMKAKAPENFRVDYAISREQANDKGEKMYIQTRMAQYAPELWELLKKDNTFVYMCGLKGMEKGIDDIMVSLAAKDGIDWLDYKKQLKKAEQWNVEVY</sequence>
<comment type="caution">
    <text evidence="14">The sequence shown here is derived from an EMBL/GenBank/DDBJ whole genome shotgun (WGS) entry which is preliminary data.</text>
</comment>
<dbReference type="InterPro" id="IPR001433">
    <property type="entry name" value="OxRdtase_FAD/NAD-bd"/>
</dbReference>
<feature type="binding site" evidence="12">
    <location>
        <position position="166"/>
    </location>
    <ligand>
        <name>NADP(+)</name>
        <dbReference type="ChEBI" id="CHEBI:58349"/>
    </ligand>
</feature>
<evidence type="ECO:0000256" key="2">
    <source>
        <dbReference type="ARBA" id="ARBA00008312"/>
    </source>
</evidence>
<dbReference type="PROSITE" id="PS51384">
    <property type="entry name" value="FAD_FR"/>
    <property type="match status" value="1"/>
</dbReference>
<feature type="binding site" evidence="12">
    <location>
        <begin position="346"/>
        <end position="347"/>
    </location>
    <ligand>
        <name>NADP(+)</name>
        <dbReference type="ChEBI" id="CHEBI:58349"/>
    </ligand>
</feature>
<protein>
    <recommendedName>
        <fullName evidence="11">Ferredoxin--NADP reductase, chloroplastic</fullName>
        <shortName evidence="11">FNR</shortName>
        <ecNumber evidence="11">1.18.1.2</ecNumber>
    </recommendedName>
</protein>
<keyword evidence="8" id="KW-0249">Electron transport</keyword>
<evidence type="ECO:0000256" key="10">
    <source>
        <dbReference type="ARBA" id="ARBA00047776"/>
    </source>
</evidence>
<keyword evidence="4 11" id="KW-0285">Flavoprotein</keyword>
<dbReference type="InterPro" id="IPR001709">
    <property type="entry name" value="Flavoprot_Pyr_Nucl_cyt_Rdtase"/>
</dbReference>
<dbReference type="PRINTS" id="PR00371">
    <property type="entry name" value="FPNCR"/>
</dbReference>
<accession>A0A8X7W0R3</accession>
<keyword evidence="7" id="KW-0809">Transit peptide</keyword>